<dbReference type="Gene3D" id="3.10.129.10">
    <property type="entry name" value="Hotdog Thioesterase"/>
    <property type="match status" value="1"/>
</dbReference>
<dbReference type="RefSeq" id="WP_193003759.1">
    <property type="nucleotide sequence ID" value="NZ_CP040449.1"/>
</dbReference>
<dbReference type="Proteomes" id="UP000594034">
    <property type="component" value="Chromosome"/>
</dbReference>
<accession>A0A5J6WVG2</accession>
<dbReference type="Pfam" id="PF14539">
    <property type="entry name" value="DUF4442"/>
    <property type="match status" value="1"/>
</dbReference>
<gene>
    <name evidence="1" type="ORF">FE240_05880</name>
</gene>
<name>A0A5J6WVG2_9GAMM</name>
<sequence>MEWLFRRASLVRHALNWWPPFRGAGIKIEALSDDYRYCRVVLKARWSTRNANRTQFGGSMFAMTDPIYPLMLMGYFKNHYYVWDKSGDIDYIKPGKGPLVAEFTLSDSALAAIVAATEGGDKHFPEFSVSIQDGKGEVVAKVRRTLYVRKRREHRGGA</sequence>
<keyword evidence="2" id="KW-1185">Reference proteome</keyword>
<protein>
    <submittedName>
        <fullName evidence="1">DUF4442 domain-containing protein</fullName>
    </submittedName>
</protein>
<evidence type="ECO:0000313" key="1">
    <source>
        <dbReference type="EMBL" id="QFI54264.1"/>
    </source>
</evidence>
<reference evidence="1 2" key="1">
    <citation type="submission" date="2019-05" db="EMBL/GenBank/DDBJ databases">
        <title>OXA-830, a novel chromosomally encoded expanded-spectrum class D beta-lactamase in Aeromonas simiae.</title>
        <authorList>
            <person name="Zhou W."/>
            <person name="Chen Q."/>
        </authorList>
    </citation>
    <scope>NUCLEOTIDE SEQUENCE [LARGE SCALE GENOMIC DNA]</scope>
    <source>
        <strain evidence="1 2">A6</strain>
    </source>
</reference>
<dbReference type="KEGG" id="asim:FE240_05880"/>
<proteinExistence type="predicted"/>
<dbReference type="EMBL" id="CP040449">
    <property type="protein sequence ID" value="QFI54264.1"/>
    <property type="molecule type" value="Genomic_DNA"/>
</dbReference>
<evidence type="ECO:0000313" key="2">
    <source>
        <dbReference type="Proteomes" id="UP000594034"/>
    </source>
</evidence>
<organism evidence="1 2">
    <name type="scientific">Aeromonas simiae</name>
    <dbReference type="NCBI Taxonomy" id="218936"/>
    <lineage>
        <taxon>Bacteria</taxon>
        <taxon>Pseudomonadati</taxon>
        <taxon>Pseudomonadota</taxon>
        <taxon>Gammaproteobacteria</taxon>
        <taxon>Aeromonadales</taxon>
        <taxon>Aeromonadaceae</taxon>
        <taxon>Aeromonas</taxon>
    </lineage>
</organism>
<dbReference type="SUPFAM" id="SSF54637">
    <property type="entry name" value="Thioesterase/thiol ester dehydrase-isomerase"/>
    <property type="match status" value="1"/>
</dbReference>
<dbReference type="InterPro" id="IPR027961">
    <property type="entry name" value="DUF4442"/>
</dbReference>
<dbReference type="InterPro" id="IPR029069">
    <property type="entry name" value="HotDog_dom_sf"/>
</dbReference>
<dbReference type="AlphaFoldDB" id="A0A5J6WVG2"/>